<dbReference type="PaxDb" id="29760-VIT_19s0014g03040.t01"/>
<evidence type="ECO:0000313" key="2">
    <source>
        <dbReference type="Proteomes" id="UP000009183"/>
    </source>
</evidence>
<gene>
    <name evidence="1" type="ordered locus">VIT_19s0014g03040</name>
</gene>
<dbReference type="EMBL" id="FN595229">
    <property type="protein sequence ID" value="CBI20329.3"/>
    <property type="molecule type" value="Genomic_DNA"/>
</dbReference>
<dbReference type="InParanoid" id="E0CSN0"/>
<sequence length="35" mass="4056">MKSMVDFFFFPSQLMRIRGLLFDLFLGNVGLTEGK</sequence>
<dbReference type="Proteomes" id="UP000009183">
    <property type="component" value="Chromosome 19"/>
</dbReference>
<name>E0CSN0_VITVI</name>
<dbReference type="HOGENOM" id="CLU_3369470_0_0_1"/>
<protein>
    <submittedName>
        <fullName evidence="1">Uncharacterized protein</fullName>
    </submittedName>
</protein>
<organism evidence="1 2">
    <name type="scientific">Vitis vinifera</name>
    <name type="common">Grape</name>
    <dbReference type="NCBI Taxonomy" id="29760"/>
    <lineage>
        <taxon>Eukaryota</taxon>
        <taxon>Viridiplantae</taxon>
        <taxon>Streptophyta</taxon>
        <taxon>Embryophyta</taxon>
        <taxon>Tracheophyta</taxon>
        <taxon>Spermatophyta</taxon>
        <taxon>Magnoliopsida</taxon>
        <taxon>eudicotyledons</taxon>
        <taxon>Gunneridae</taxon>
        <taxon>Pentapetalae</taxon>
        <taxon>rosids</taxon>
        <taxon>Vitales</taxon>
        <taxon>Vitaceae</taxon>
        <taxon>Viteae</taxon>
        <taxon>Vitis</taxon>
    </lineage>
</organism>
<accession>E0CSN0</accession>
<keyword evidence="2" id="KW-1185">Reference proteome</keyword>
<dbReference type="AlphaFoldDB" id="E0CSN0"/>
<evidence type="ECO:0000313" key="1">
    <source>
        <dbReference type="EMBL" id="CBI20329.3"/>
    </source>
</evidence>
<proteinExistence type="predicted"/>
<reference evidence="2" key="1">
    <citation type="journal article" date="2007" name="Nature">
        <title>The grapevine genome sequence suggests ancestral hexaploidization in major angiosperm phyla.</title>
        <authorList>
            <consortium name="The French-Italian Public Consortium for Grapevine Genome Characterization."/>
            <person name="Jaillon O."/>
            <person name="Aury J.-M."/>
            <person name="Noel B."/>
            <person name="Policriti A."/>
            <person name="Clepet C."/>
            <person name="Casagrande A."/>
            <person name="Choisne N."/>
            <person name="Aubourg S."/>
            <person name="Vitulo N."/>
            <person name="Jubin C."/>
            <person name="Vezzi A."/>
            <person name="Legeai F."/>
            <person name="Hugueney P."/>
            <person name="Dasilva C."/>
            <person name="Horner D."/>
            <person name="Mica E."/>
            <person name="Jublot D."/>
            <person name="Poulain J."/>
            <person name="Bruyere C."/>
            <person name="Billault A."/>
            <person name="Segurens B."/>
            <person name="Gouyvenoux M."/>
            <person name="Ugarte E."/>
            <person name="Cattonaro F."/>
            <person name="Anthouard V."/>
            <person name="Vico V."/>
            <person name="Del Fabbro C."/>
            <person name="Alaux M."/>
            <person name="Di Gaspero G."/>
            <person name="Dumas V."/>
            <person name="Felice N."/>
            <person name="Paillard S."/>
            <person name="Juman I."/>
            <person name="Moroldo M."/>
            <person name="Scalabrin S."/>
            <person name="Canaguier A."/>
            <person name="Le Clainche I."/>
            <person name="Malacrida G."/>
            <person name="Durand E."/>
            <person name="Pesole G."/>
            <person name="Laucou V."/>
            <person name="Chatelet P."/>
            <person name="Merdinoglu D."/>
            <person name="Delledonne M."/>
            <person name="Pezzotti M."/>
            <person name="Lecharny A."/>
            <person name="Scarpelli C."/>
            <person name="Artiguenave F."/>
            <person name="Pe M.E."/>
            <person name="Valle G."/>
            <person name="Morgante M."/>
            <person name="Caboche M."/>
            <person name="Adam-Blondon A.-F."/>
            <person name="Weissenbach J."/>
            <person name="Quetier F."/>
            <person name="Wincker P."/>
        </authorList>
    </citation>
    <scope>NUCLEOTIDE SEQUENCE [LARGE SCALE GENOMIC DNA]</scope>
    <source>
        <strain evidence="2">cv. Pinot noir / PN40024</strain>
    </source>
</reference>